<proteinExistence type="predicted"/>
<gene>
    <name evidence="2" type="ORF">Pa4123_83650</name>
</gene>
<keyword evidence="3" id="KW-1185">Reference proteome</keyword>
<name>A0ABQ5RAZ3_9ACTN</name>
<dbReference type="EMBL" id="BSDI01000075">
    <property type="protein sequence ID" value="GLI03087.1"/>
    <property type="molecule type" value="Genomic_DNA"/>
</dbReference>
<reference evidence="2" key="1">
    <citation type="submission" date="2022-12" db="EMBL/GenBank/DDBJ databases">
        <title>New Phytohabitans aurantiacus sp. RD004123 nov., an actinomycete isolated from soil.</title>
        <authorList>
            <person name="Triningsih D.W."/>
            <person name="Harunari E."/>
            <person name="Igarashi Y."/>
        </authorList>
    </citation>
    <scope>NUCLEOTIDE SEQUENCE</scope>
    <source>
        <strain evidence="2">RD004123</strain>
    </source>
</reference>
<comment type="caution">
    <text evidence="2">The sequence shown here is derived from an EMBL/GenBank/DDBJ whole genome shotgun (WGS) entry which is preliminary data.</text>
</comment>
<organism evidence="2 3">
    <name type="scientific">Phytohabitans aurantiacus</name>
    <dbReference type="NCBI Taxonomy" id="3016789"/>
    <lineage>
        <taxon>Bacteria</taxon>
        <taxon>Bacillati</taxon>
        <taxon>Actinomycetota</taxon>
        <taxon>Actinomycetes</taxon>
        <taxon>Micromonosporales</taxon>
        <taxon>Micromonosporaceae</taxon>
    </lineage>
</organism>
<evidence type="ECO:0000313" key="3">
    <source>
        <dbReference type="Proteomes" id="UP001144280"/>
    </source>
</evidence>
<accession>A0ABQ5RAZ3</accession>
<evidence type="ECO:0000256" key="1">
    <source>
        <dbReference type="SAM" id="MobiDB-lite"/>
    </source>
</evidence>
<evidence type="ECO:0000313" key="2">
    <source>
        <dbReference type="EMBL" id="GLI03087.1"/>
    </source>
</evidence>
<protein>
    <submittedName>
        <fullName evidence="2">Uncharacterized protein</fullName>
    </submittedName>
</protein>
<sequence length="104" mass="11223">MHQKIRPQTKTPTTRAAITDPIHRSYILFDCGVRPFSGQPKPLKALPTSQPPSKVISAAAPAPSPASLASRARVPLATTWFSLPSVTDRREITRPCGPDLPWGG</sequence>
<dbReference type="Proteomes" id="UP001144280">
    <property type="component" value="Unassembled WGS sequence"/>
</dbReference>
<feature type="region of interest" description="Disordered" evidence="1">
    <location>
        <begin position="39"/>
        <end position="59"/>
    </location>
</feature>